<reference evidence="2" key="1">
    <citation type="submission" date="2015-07" db="EMBL/GenBank/DDBJ databases">
        <authorList>
            <person name="Rodrigo-Torres Lidia"/>
            <person name="Arahal R.David."/>
        </authorList>
    </citation>
    <scope>NUCLEOTIDE SEQUENCE [LARGE SCALE GENOMIC DNA]</scope>
    <source>
        <strain evidence="2">CECT 5096</strain>
    </source>
</reference>
<gene>
    <name evidence="1" type="ORF">LA5096_06255</name>
</gene>
<name>A0A0M7B2S7_9HYPH</name>
<dbReference type="Proteomes" id="UP000049983">
    <property type="component" value="Unassembled WGS sequence"/>
</dbReference>
<keyword evidence="2" id="KW-1185">Reference proteome</keyword>
<organism evidence="1 2">
    <name type="scientific">Roseibium album</name>
    <dbReference type="NCBI Taxonomy" id="311410"/>
    <lineage>
        <taxon>Bacteria</taxon>
        <taxon>Pseudomonadati</taxon>
        <taxon>Pseudomonadota</taxon>
        <taxon>Alphaproteobacteria</taxon>
        <taxon>Hyphomicrobiales</taxon>
        <taxon>Stappiaceae</taxon>
        <taxon>Roseibium</taxon>
    </lineage>
</organism>
<dbReference type="InterPro" id="IPR036388">
    <property type="entry name" value="WH-like_DNA-bd_sf"/>
</dbReference>
<dbReference type="InterPro" id="IPR009057">
    <property type="entry name" value="Homeodomain-like_sf"/>
</dbReference>
<dbReference type="Gene3D" id="1.10.10.10">
    <property type="entry name" value="Winged helix-like DNA-binding domain superfamily/Winged helix DNA-binding domain"/>
    <property type="match status" value="1"/>
</dbReference>
<protein>
    <submittedName>
        <fullName evidence="1">Transposase</fullName>
    </submittedName>
</protein>
<dbReference type="EMBL" id="CXWC01000020">
    <property type="protein sequence ID" value="CTQ79556.1"/>
    <property type="molecule type" value="Genomic_DNA"/>
</dbReference>
<dbReference type="AlphaFoldDB" id="A0A0M7B2S7"/>
<dbReference type="SUPFAM" id="SSF46689">
    <property type="entry name" value="Homeodomain-like"/>
    <property type="match status" value="1"/>
</dbReference>
<evidence type="ECO:0000313" key="1">
    <source>
        <dbReference type="EMBL" id="CTQ79556.1"/>
    </source>
</evidence>
<accession>A0A0M7B2S7</accession>
<sequence length="54" mass="6025">MARILSSDLRRRVIEAIEGGVSTRAAARRFSIGVSTAGSWHRHWRKTGSYEALP</sequence>
<evidence type="ECO:0000313" key="2">
    <source>
        <dbReference type="Proteomes" id="UP000049983"/>
    </source>
</evidence>
<dbReference type="Pfam" id="PF13384">
    <property type="entry name" value="HTH_23"/>
    <property type="match status" value="1"/>
</dbReference>
<proteinExistence type="predicted"/>